<comment type="caution">
    <text evidence="6">The sequence shown here is derived from an EMBL/GenBank/DDBJ whole genome shotgun (WGS) entry which is preliminary data.</text>
</comment>
<keyword evidence="2" id="KW-0479">Metal-binding</keyword>
<evidence type="ECO:0000259" key="5">
    <source>
        <dbReference type="SMART" id="SM00704"/>
    </source>
</evidence>
<evidence type="ECO:0000313" key="6">
    <source>
        <dbReference type="EMBL" id="CAE6495873.1"/>
    </source>
</evidence>
<dbReference type="Pfam" id="PF09360">
    <property type="entry name" value="zf-CDGSH"/>
    <property type="match status" value="1"/>
</dbReference>
<organism evidence="6 7">
    <name type="scientific">Candidatus Nitrosotenuis uzonensis</name>
    <dbReference type="NCBI Taxonomy" id="1407055"/>
    <lineage>
        <taxon>Archaea</taxon>
        <taxon>Nitrososphaerota</taxon>
        <taxon>Candidatus Nitrosotenuis</taxon>
    </lineage>
</organism>
<name>A0A812F431_9ARCH</name>
<evidence type="ECO:0000256" key="4">
    <source>
        <dbReference type="ARBA" id="ARBA00023014"/>
    </source>
</evidence>
<dbReference type="Proteomes" id="UP000655759">
    <property type="component" value="Unassembled WGS sequence"/>
</dbReference>
<keyword evidence="1" id="KW-0001">2Fe-2S</keyword>
<keyword evidence="4" id="KW-0411">Iron-sulfur</keyword>
<evidence type="ECO:0000256" key="1">
    <source>
        <dbReference type="ARBA" id="ARBA00022714"/>
    </source>
</evidence>
<dbReference type="GO" id="GO:0046872">
    <property type="term" value="F:metal ion binding"/>
    <property type="evidence" value="ECO:0007669"/>
    <property type="project" value="UniProtKB-KW"/>
</dbReference>
<gene>
    <name evidence="6" type="ORF">NUZ5A_50465</name>
</gene>
<reference evidence="6" key="1">
    <citation type="submission" date="2021-02" db="EMBL/GenBank/DDBJ databases">
        <authorList>
            <person name="Han P."/>
        </authorList>
    </citation>
    <scope>NUCLEOTIDE SEQUENCE</scope>
    <source>
        <strain evidence="6">Candidatus Nitrosotenuis uzonensis 5A</strain>
    </source>
</reference>
<evidence type="ECO:0000313" key="7">
    <source>
        <dbReference type="Proteomes" id="UP000655759"/>
    </source>
</evidence>
<proteinExistence type="predicted"/>
<dbReference type="Gene3D" id="3.40.5.90">
    <property type="entry name" value="CDGSH iron-sulfur domain, mitoNEET-type"/>
    <property type="match status" value="1"/>
</dbReference>
<protein>
    <submittedName>
        <fullName evidence="6">Iron sulphur domain-containing, CDGSH-type (Modular protein)</fullName>
    </submittedName>
</protein>
<dbReference type="InterPro" id="IPR042216">
    <property type="entry name" value="MitoNEET_CISD"/>
</dbReference>
<dbReference type="GO" id="GO:0005737">
    <property type="term" value="C:cytoplasm"/>
    <property type="evidence" value="ECO:0007669"/>
    <property type="project" value="UniProtKB-ARBA"/>
</dbReference>
<dbReference type="GO" id="GO:0051537">
    <property type="term" value="F:2 iron, 2 sulfur cluster binding"/>
    <property type="evidence" value="ECO:0007669"/>
    <property type="project" value="UniProtKB-KW"/>
</dbReference>
<feature type="domain" description="Iron-binding zinc finger CDGSH type" evidence="5">
    <location>
        <begin position="36"/>
        <end position="72"/>
    </location>
</feature>
<dbReference type="AlphaFoldDB" id="A0A812F431"/>
<evidence type="ECO:0000256" key="3">
    <source>
        <dbReference type="ARBA" id="ARBA00023004"/>
    </source>
</evidence>
<dbReference type="SMART" id="SM00704">
    <property type="entry name" value="ZnF_CDGSH"/>
    <property type="match status" value="1"/>
</dbReference>
<dbReference type="EMBL" id="CAJNAQ010000005">
    <property type="protein sequence ID" value="CAE6495873.1"/>
    <property type="molecule type" value="Genomic_DNA"/>
</dbReference>
<sequence length="91" mass="10337">MHQIIKDGDNPNLQTQIPYIQECVYDHMRVVKKDATGPLEVKVGGESKWICMCGLSVNQPFCDGSHKKTAGEEEGKIYFYEKDGTRRQVSM</sequence>
<dbReference type="InterPro" id="IPR018967">
    <property type="entry name" value="FeS-contain_CDGSH-typ"/>
</dbReference>
<accession>A0A812F431</accession>
<keyword evidence="3" id="KW-0408">Iron</keyword>
<evidence type="ECO:0000256" key="2">
    <source>
        <dbReference type="ARBA" id="ARBA00022723"/>
    </source>
</evidence>